<dbReference type="PRINTS" id="PR00237">
    <property type="entry name" value="GPCRRHODOPSN"/>
</dbReference>
<dbReference type="InParanoid" id="A0A3P8UIL7"/>
<dbReference type="GeneTree" id="ENSGT01050000244823"/>
<proteinExistence type="inferred from homology"/>
<evidence type="ECO:0000256" key="7">
    <source>
        <dbReference type="ARBA" id="ARBA00023170"/>
    </source>
</evidence>
<keyword evidence="3 9" id="KW-0812">Transmembrane</keyword>
<evidence type="ECO:0000256" key="4">
    <source>
        <dbReference type="ARBA" id="ARBA00022989"/>
    </source>
</evidence>
<keyword evidence="8 9" id="KW-0807">Transducer</keyword>
<feature type="transmembrane region" description="Helical" evidence="10">
    <location>
        <begin position="209"/>
        <end position="226"/>
    </location>
</feature>
<dbReference type="CDD" id="cd15055">
    <property type="entry name" value="7tmA_TAARs"/>
    <property type="match status" value="1"/>
</dbReference>
<dbReference type="InterPro" id="IPR050569">
    <property type="entry name" value="TAAR"/>
</dbReference>
<dbReference type="PROSITE" id="PS00237">
    <property type="entry name" value="G_PROTEIN_RECEP_F1_1"/>
    <property type="match status" value="1"/>
</dbReference>
<keyword evidence="6 10" id="KW-0472">Membrane</keyword>
<dbReference type="PANTHER" id="PTHR24249:SF381">
    <property type="entry name" value="TRACE AMINE ASSOCIATED RECEPTOR 19P-RELATED"/>
    <property type="match status" value="1"/>
</dbReference>
<dbReference type="PANTHER" id="PTHR24249">
    <property type="entry name" value="HISTAMINE RECEPTOR-RELATED G-PROTEIN COUPLED RECEPTOR"/>
    <property type="match status" value="1"/>
</dbReference>
<dbReference type="InterPro" id="IPR000276">
    <property type="entry name" value="GPCR_Rhodpsn"/>
</dbReference>
<keyword evidence="13" id="KW-1185">Reference proteome</keyword>
<evidence type="ECO:0000259" key="11">
    <source>
        <dbReference type="PROSITE" id="PS50262"/>
    </source>
</evidence>
<evidence type="ECO:0000256" key="2">
    <source>
        <dbReference type="ARBA" id="ARBA00022475"/>
    </source>
</evidence>
<feature type="transmembrane region" description="Helical" evidence="10">
    <location>
        <begin position="60"/>
        <end position="82"/>
    </location>
</feature>
<evidence type="ECO:0000256" key="5">
    <source>
        <dbReference type="ARBA" id="ARBA00023040"/>
    </source>
</evidence>
<dbReference type="InterPro" id="IPR017452">
    <property type="entry name" value="GPCR_Rhodpsn_7TM"/>
</dbReference>
<comment type="subcellular location">
    <subcellularLocation>
        <location evidence="1">Cell membrane</location>
        <topology evidence="1">Multi-pass membrane protein</topology>
    </subcellularLocation>
</comment>
<dbReference type="FunCoup" id="A0A3P8UIL7">
    <property type="interactions" value="6"/>
</dbReference>
<dbReference type="PROSITE" id="PS50262">
    <property type="entry name" value="G_PROTEIN_RECEP_F1_2"/>
    <property type="match status" value="1"/>
</dbReference>
<dbReference type="OMA" id="HSREALY"/>
<evidence type="ECO:0000313" key="12">
    <source>
        <dbReference type="Ensembl" id="ENSCSEP00000001689.1"/>
    </source>
</evidence>
<feature type="transmembrane region" description="Helical" evidence="10">
    <location>
        <begin position="21"/>
        <end position="40"/>
    </location>
</feature>
<keyword evidence="5 9" id="KW-0297">G-protein coupled receptor</keyword>
<reference evidence="12" key="2">
    <citation type="submission" date="2025-08" db="UniProtKB">
        <authorList>
            <consortium name="Ensembl"/>
        </authorList>
    </citation>
    <scope>IDENTIFICATION</scope>
</reference>
<reference evidence="12 13" key="1">
    <citation type="journal article" date="2014" name="Nat. Genet.">
        <title>Whole-genome sequence of a flatfish provides insights into ZW sex chromosome evolution and adaptation to a benthic lifestyle.</title>
        <authorList>
            <person name="Chen S."/>
            <person name="Zhang G."/>
            <person name="Shao C."/>
            <person name="Huang Q."/>
            <person name="Liu G."/>
            <person name="Zhang P."/>
            <person name="Song W."/>
            <person name="An N."/>
            <person name="Chalopin D."/>
            <person name="Volff J.N."/>
            <person name="Hong Y."/>
            <person name="Li Q."/>
            <person name="Sha Z."/>
            <person name="Zhou H."/>
            <person name="Xie M."/>
            <person name="Yu Q."/>
            <person name="Liu Y."/>
            <person name="Xiang H."/>
            <person name="Wang N."/>
            <person name="Wu K."/>
            <person name="Yang C."/>
            <person name="Zhou Q."/>
            <person name="Liao X."/>
            <person name="Yang L."/>
            <person name="Hu Q."/>
            <person name="Zhang J."/>
            <person name="Meng L."/>
            <person name="Jin L."/>
            <person name="Tian Y."/>
            <person name="Lian J."/>
            <person name="Yang J."/>
            <person name="Miao G."/>
            <person name="Liu S."/>
            <person name="Liang Z."/>
            <person name="Yan F."/>
            <person name="Li Y."/>
            <person name="Sun B."/>
            <person name="Zhang H."/>
            <person name="Zhang J."/>
            <person name="Zhu Y."/>
            <person name="Du M."/>
            <person name="Zhao Y."/>
            <person name="Schartl M."/>
            <person name="Tang Q."/>
            <person name="Wang J."/>
        </authorList>
    </citation>
    <scope>NUCLEOTIDE SEQUENCE</scope>
</reference>
<organism evidence="12 13">
    <name type="scientific">Cynoglossus semilaevis</name>
    <name type="common">Tongue sole</name>
    <dbReference type="NCBI Taxonomy" id="244447"/>
    <lineage>
        <taxon>Eukaryota</taxon>
        <taxon>Metazoa</taxon>
        <taxon>Chordata</taxon>
        <taxon>Craniata</taxon>
        <taxon>Vertebrata</taxon>
        <taxon>Euteleostomi</taxon>
        <taxon>Actinopterygii</taxon>
        <taxon>Neopterygii</taxon>
        <taxon>Teleostei</taxon>
        <taxon>Neoteleostei</taxon>
        <taxon>Acanthomorphata</taxon>
        <taxon>Carangaria</taxon>
        <taxon>Pleuronectiformes</taxon>
        <taxon>Pleuronectoidei</taxon>
        <taxon>Cynoglossidae</taxon>
        <taxon>Cynoglossinae</taxon>
        <taxon>Cynoglossus</taxon>
    </lineage>
</organism>
<dbReference type="Ensembl" id="ENSCSET00000001720.1">
    <property type="protein sequence ID" value="ENSCSEP00000001689.1"/>
    <property type="gene ID" value="ENSCSEG00000001148.1"/>
</dbReference>
<protein>
    <submittedName>
        <fullName evidence="12">Trace amine-associated receptor 13c-like</fullName>
    </submittedName>
</protein>
<evidence type="ECO:0000256" key="9">
    <source>
        <dbReference type="RuleBase" id="RU000688"/>
    </source>
</evidence>
<accession>A0A3P8UIL7</accession>
<keyword evidence="2" id="KW-1003">Cell membrane</keyword>
<dbReference type="AlphaFoldDB" id="A0A3P8UIL7"/>
<feature type="domain" description="G-protein coupled receptors family 1 profile" evidence="11">
    <location>
        <begin position="3"/>
        <end position="259"/>
    </location>
</feature>
<dbReference type="Pfam" id="PF00001">
    <property type="entry name" value="7tm_1"/>
    <property type="match status" value="1"/>
</dbReference>
<feature type="transmembrane region" description="Helical" evidence="10">
    <location>
        <begin position="103"/>
        <end position="123"/>
    </location>
</feature>
<evidence type="ECO:0000313" key="13">
    <source>
        <dbReference type="Proteomes" id="UP000265120"/>
    </source>
</evidence>
<dbReference type="GO" id="GO:0001594">
    <property type="term" value="F:trace-amine receptor activity"/>
    <property type="evidence" value="ECO:0007669"/>
    <property type="project" value="TreeGrafter"/>
</dbReference>
<keyword evidence="4 10" id="KW-1133">Transmembrane helix</keyword>
<evidence type="ECO:0000256" key="8">
    <source>
        <dbReference type="ARBA" id="ARBA00023224"/>
    </source>
</evidence>
<evidence type="ECO:0000256" key="10">
    <source>
        <dbReference type="SAM" id="Phobius"/>
    </source>
</evidence>
<keyword evidence="7 9" id="KW-0675">Receptor</keyword>
<evidence type="ECO:0000256" key="6">
    <source>
        <dbReference type="ARBA" id="ARBA00023136"/>
    </source>
</evidence>
<dbReference type="SUPFAM" id="SSF81321">
    <property type="entry name" value="Family A G protein-coupled receptor-like"/>
    <property type="match status" value="1"/>
</dbReference>
<reference evidence="12" key="3">
    <citation type="submission" date="2025-09" db="UniProtKB">
        <authorList>
            <consortium name="Ensembl"/>
        </authorList>
    </citation>
    <scope>IDENTIFICATION</scope>
</reference>
<sequence length="289" mass="32370">MTLNLFVIISIGHFRQLQTPTNILLLSLAVSDLLVGLLVMPIESLRYMETCWLLGKLMCALTPLLSYCLVSVSLGNMVLISIDRYVAICEPLLYSSKVTLTKVKISVGSCWVCSLLYNGLILMDHLTWPDRFNSCQGECVVVLSHILGTVDLFVTFIGPCTIMVVLYMRVFLAALSQMRLIHTRRSAAVGTTNNNTVLVKVSEMKAARTLGILITVFLICVCPYFYPSLVGSNTSNSLSYFAALSWLLLINSCINPLIYVSFYPWFRKSVRLILTLEVLKPHCREPRIL</sequence>
<evidence type="ECO:0000256" key="1">
    <source>
        <dbReference type="ARBA" id="ARBA00004651"/>
    </source>
</evidence>
<dbReference type="GO" id="GO:0005886">
    <property type="term" value="C:plasma membrane"/>
    <property type="evidence" value="ECO:0007669"/>
    <property type="project" value="UniProtKB-SubCell"/>
</dbReference>
<evidence type="ECO:0000256" key="3">
    <source>
        <dbReference type="ARBA" id="ARBA00022692"/>
    </source>
</evidence>
<comment type="similarity">
    <text evidence="9">Belongs to the G-protein coupled receptor 1 family.</text>
</comment>
<dbReference type="Proteomes" id="UP000265120">
    <property type="component" value="Chromosome 14"/>
</dbReference>
<name>A0A3P8UIL7_CYNSE</name>
<feature type="transmembrane region" description="Helical" evidence="10">
    <location>
        <begin position="238"/>
        <end position="262"/>
    </location>
</feature>
<feature type="transmembrane region" description="Helical" evidence="10">
    <location>
        <begin position="152"/>
        <end position="175"/>
    </location>
</feature>
<dbReference type="Gene3D" id="1.20.1070.10">
    <property type="entry name" value="Rhodopsin 7-helix transmembrane proteins"/>
    <property type="match status" value="1"/>
</dbReference>